<protein>
    <submittedName>
        <fullName evidence="1">Uncharacterized protein</fullName>
    </submittedName>
</protein>
<gene>
    <name evidence="1" type="ORF">EPICR_170047</name>
</gene>
<dbReference type="EMBL" id="CAACVI010000009">
    <property type="protein sequence ID" value="VEN73431.1"/>
    <property type="molecule type" value="Genomic_DNA"/>
</dbReference>
<dbReference type="AlphaFoldDB" id="A0A484HKL4"/>
<sequence length="79" mass="9105">MIREYLKPKSKRVTVNIPDEFVNTGIELLIIPMRQAKRHGDSARLSEMLEKNFKAAGNIRIPKEIDIDPLMNKINYALP</sequence>
<reference evidence="1" key="1">
    <citation type="submission" date="2019-01" db="EMBL/GenBank/DDBJ databases">
        <authorList>
            <consortium name="Genoscope - CEA"/>
            <person name="William W."/>
        </authorList>
    </citation>
    <scope>NUCLEOTIDE SEQUENCE</scope>
    <source>
        <strain evidence="1">CR-1</strain>
    </source>
</reference>
<organism evidence="1">
    <name type="scientific">uncultured Desulfobacteraceae bacterium</name>
    <dbReference type="NCBI Taxonomy" id="218296"/>
    <lineage>
        <taxon>Bacteria</taxon>
        <taxon>Pseudomonadati</taxon>
        <taxon>Thermodesulfobacteriota</taxon>
        <taxon>Desulfobacteria</taxon>
        <taxon>Desulfobacterales</taxon>
        <taxon>Desulfobacteraceae</taxon>
        <taxon>environmental samples</taxon>
    </lineage>
</organism>
<accession>A0A484HKL4</accession>
<name>A0A484HKL4_9BACT</name>
<proteinExistence type="predicted"/>
<evidence type="ECO:0000313" key="1">
    <source>
        <dbReference type="EMBL" id="VEN73431.1"/>
    </source>
</evidence>